<dbReference type="Gene3D" id="3.40.50.360">
    <property type="match status" value="1"/>
</dbReference>
<evidence type="ECO:0000256" key="2">
    <source>
        <dbReference type="ARBA" id="ARBA00023002"/>
    </source>
</evidence>
<comment type="similarity">
    <text evidence="1">Belongs to the NAD(P)H dehydrogenase (quinone) family.</text>
</comment>
<protein>
    <submittedName>
        <fullName evidence="4">NAD(P)H-dependent oxidoreductase</fullName>
    </submittedName>
</protein>
<dbReference type="EMBL" id="JACXIZ010000041">
    <property type="protein sequence ID" value="MBD2847583.1"/>
    <property type="molecule type" value="Genomic_DNA"/>
</dbReference>
<dbReference type="AlphaFoldDB" id="A0A927BYD2"/>
<dbReference type="InterPro" id="IPR003680">
    <property type="entry name" value="Flavodoxin_fold"/>
</dbReference>
<organism evidence="4 5">
    <name type="scientific">Paenibacillus sabuli</name>
    <dbReference type="NCBI Taxonomy" id="2772509"/>
    <lineage>
        <taxon>Bacteria</taxon>
        <taxon>Bacillati</taxon>
        <taxon>Bacillota</taxon>
        <taxon>Bacilli</taxon>
        <taxon>Bacillales</taxon>
        <taxon>Paenibacillaceae</taxon>
        <taxon>Paenibacillus</taxon>
    </lineage>
</organism>
<dbReference type="Pfam" id="PF02525">
    <property type="entry name" value="Flavodoxin_2"/>
    <property type="match status" value="1"/>
</dbReference>
<evidence type="ECO:0000313" key="5">
    <source>
        <dbReference type="Proteomes" id="UP000621560"/>
    </source>
</evidence>
<keyword evidence="5" id="KW-1185">Reference proteome</keyword>
<dbReference type="InterPro" id="IPR051545">
    <property type="entry name" value="NAD(P)H_dehydrogenase_qn"/>
</dbReference>
<dbReference type="GO" id="GO:0003955">
    <property type="term" value="F:NAD(P)H dehydrogenase (quinone) activity"/>
    <property type="evidence" value="ECO:0007669"/>
    <property type="project" value="TreeGrafter"/>
</dbReference>
<dbReference type="SUPFAM" id="SSF52218">
    <property type="entry name" value="Flavoproteins"/>
    <property type="match status" value="1"/>
</dbReference>
<evidence type="ECO:0000259" key="3">
    <source>
        <dbReference type="Pfam" id="PF02525"/>
    </source>
</evidence>
<comment type="caution">
    <text evidence="4">The sequence shown here is derived from an EMBL/GenBank/DDBJ whole genome shotgun (WGS) entry which is preliminary data.</text>
</comment>
<feature type="domain" description="Flavodoxin-like fold" evidence="3">
    <location>
        <begin position="4"/>
        <end position="178"/>
    </location>
</feature>
<evidence type="ECO:0000256" key="1">
    <source>
        <dbReference type="ARBA" id="ARBA00006252"/>
    </source>
</evidence>
<reference evidence="4" key="1">
    <citation type="submission" date="2020-09" db="EMBL/GenBank/DDBJ databases">
        <title>A novel bacterium of genus Paenibacillus, isolated from South China Sea.</title>
        <authorList>
            <person name="Huang H."/>
            <person name="Mo K."/>
            <person name="Hu Y."/>
        </authorList>
    </citation>
    <scope>NUCLEOTIDE SEQUENCE</scope>
    <source>
        <strain evidence="4">IB182496</strain>
    </source>
</reference>
<dbReference type="InterPro" id="IPR029039">
    <property type="entry name" value="Flavoprotein-like_sf"/>
</dbReference>
<sequence>MPQNMLIVNGHPYAQSYCAALADAYAAGARAGGANVQRLELHELKFDPNLRHGYASRMELEPDLVAAQEQIRRADHLVWVYPIWWGAMPAQLKGFIDRVFLPGFAYKYRTDSVLWDKLLQGKSARLIVTMDTPGWYNRLFYKQAGHIVMKRNILGFCGIKPVRITSLGPVRGSSDTRRARWLEQVKLLGRAGK</sequence>
<keyword evidence="2" id="KW-0560">Oxidoreductase</keyword>
<dbReference type="PANTHER" id="PTHR10204:SF34">
    <property type="entry name" value="NAD(P)H DEHYDROGENASE [QUINONE] 1 ISOFORM 1"/>
    <property type="match status" value="1"/>
</dbReference>
<gene>
    <name evidence="4" type="ORF">IDH44_20530</name>
</gene>
<dbReference type="PANTHER" id="PTHR10204">
    <property type="entry name" value="NAD P H OXIDOREDUCTASE-RELATED"/>
    <property type="match status" value="1"/>
</dbReference>
<accession>A0A927BYD2</accession>
<dbReference type="GO" id="GO:0005829">
    <property type="term" value="C:cytosol"/>
    <property type="evidence" value="ECO:0007669"/>
    <property type="project" value="TreeGrafter"/>
</dbReference>
<name>A0A927BYD2_9BACL</name>
<dbReference type="Proteomes" id="UP000621560">
    <property type="component" value="Unassembled WGS sequence"/>
</dbReference>
<proteinExistence type="inferred from homology"/>
<dbReference type="RefSeq" id="WP_190920691.1">
    <property type="nucleotide sequence ID" value="NZ_JACXIZ010000041.1"/>
</dbReference>
<evidence type="ECO:0000313" key="4">
    <source>
        <dbReference type="EMBL" id="MBD2847583.1"/>
    </source>
</evidence>